<dbReference type="SUPFAM" id="SSF52540">
    <property type="entry name" value="P-loop containing nucleoside triphosphate hydrolases"/>
    <property type="match status" value="1"/>
</dbReference>
<dbReference type="GO" id="GO:0016887">
    <property type="term" value="F:ATP hydrolysis activity"/>
    <property type="evidence" value="ECO:0007669"/>
    <property type="project" value="InterPro"/>
</dbReference>
<feature type="non-terminal residue" evidence="3">
    <location>
        <position position="136"/>
    </location>
</feature>
<evidence type="ECO:0000313" key="3">
    <source>
        <dbReference type="EMBL" id="MBU3803659.1"/>
    </source>
</evidence>
<dbReference type="EMBL" id="JAHLFQ010000053">
    <property type="protein sequence ID" value="MBU3803659.1"/>
    <property type="molecule type" value="Genomic_DNA"/>
</dbReference>
<dbReference type="InterPro" id="IPR027417">
    <property type="entry name" value="P-loop_NTPase"/>
</dbReference>
<name>A0A9E2NKM2_9FIRM</name>
<dbReference type="Proteomes" id="UP000824229">
    <property type="component" value="Unassembled WGS sequence"/>
</dbReference>
<keyword evidence="3" id="KW-0067">ATP-binding</keyword>
<feature type="domain" description="ABC transporter" evidence="2">
    <location>
        <begin position="23"/>
        <end position="136"/>
    </location>
</feature>
<evidence type="ECO:0000313" key="4">
    <source>
        <dbReference type="Proteomes" id="UP000824229"/>
    </source>
</evidence>
<dbReference type="PANTHER" id="PTHR42781">
    <property type="entry name" value="SPERMIDINE/PUTRESCINE IMPORT ATP-BINDING PROTEIN POTA"/>
    <property type="match status" value="1"/>
</dbReference>
<dbReference type="PANTHER" id="PTHR42781:SF4">
    <property type="entry name" value="SPERMIDINE_PUTRESCINE IMPORT ATP-BINDING PROTEIN POTA"/>
    <property type="match status" value="1"/>
</dbReference>
<dbReference type="GO" id="GO:0005524">
    <property type="term" value="F:ATP binding"/>
    <property type="evidence" value="ECO:0007669"/>
    <property type="project" value="UniProtKB-KW"/>
</dbReference>
<protein>
    <submittedName>
        <fullName evidence="3">ATP-binding cassette domain-containing protein</fullName>
    </submittedName>
</protein>
<dbReference type="InterPro" id="IPR050093">
    <property type="entry name" value="ABC_SmlMolc_Importer"/>
</dbReference>
<dbReference type="Gene3D" id="3.40.50.300">
    <property type="entry name" value="P-loop containing nucleotide triphosphate hydrolases"/>
    <property type="match status" value="1"/>
</dbReference>
<organism evidence="3 4">
    <name type="scientific">Candidatus Cellulosilyticum pullistercoris</name>
    <dbReference type="NCBI Taxonomy" id="2838521"/>
    <lineage>
        <taxon>Bacteria</taxon>
        <taxon>Bacillati</taxon>
        <taxon>Bacillota</taxon>
        <taxon>Clostridia</taxon>
        <taxon>Lachnospirales</taxon>
        <taxon>Cellulosilyticaceae</taxon>
        <taxon>Cellulosilyticum</taxon>
    </lineage>
</organism>
<sequence length="136" mass="15209">MSLKIHVIKKLGDFNLKIDLDVEDHIIGLLGYSGCGKTMTLKMIAGIVTPDSGSIVLNGRTLFDSKQKINLSVQERNIGLMFQSYALFNHMTVYENILVGMKGHDKKGQEEVIKNYLKLLEIENLKDKKPKMLSGG</sequence>
<gene>
    <name evidence="3" type="ORF">H9872_02715</name>
</gene>
<dbReference type="InterPro" id="IPR003439">
    <property type="entry name" value="ABC_transporter-like_ATP-bd"/>
</dbReference>
<dbReference type="AlphaFoldDB" id="A0A9E2NKM2"/>
<keyword evidence="3" id="KW-0547">Nucleotide-binding</keyword>
<keyword evidence="1" id="KW-0813">Transport</keyword>
<accession>A0A9E2NKM2</accession>
<reference evidence="3" key="1">
    <citation type="journal article" date="2021" name="PeerJ">
        <title>Extensive microbial diversity within the chicken gut microbiome revealed by metagenomics and culture.</title>
        <authorList>
            <person name="Gilroy R."/>
            <person name="Ravi A."/>
            <person name="Getino M."/>
            <person name="Pursley I."/>
            <person name="Horton D.L."/>
            <person name="Alikhan N.F."/>
            <person name="Baker D."/>
            <person name="Gharbi K."/>
            <person name="Hall N."/>
            <person name="Watson M."/>
            <person name="Adriaenssens E.M."/>
            <person name="Foster-Nyarko E."/>
            <person name="Jarju S."/>
            <person name="Secka A."/>
            <person name="Antonio M."/>
            <person name="Oren A."/>
            <person name="Chaudhuri R.R."/>
            <person name="La Ragione R."/>
            <person name="Hildebrand F."/>
            <person name="Pallen M.J."/>
        </authorList>
    </citation>
    <scope>NUCLEOTIDE SEQUENCE</scope>
    <source>
        <strain evidence="3">B5-657</strain>
    </source>
</reference>
<evidence type="ECO:0000259" key="2">
    <source>
        <dbReference type="Pfam" id="PF00005"/>
    </source>
</evidence>
<evidence type="ECO:0000256" key="1">
    <source>
        <dbReference type="ARBA" id="ARBA00022448"/>
    </source>
</evidence>
<proteinExistence type="predicted"/>
<reference evidence="3" key="2">
    <citation type="submission" date="2021-04" db="EMBL/GenBank/DDBJ databases">
        <authorList>
            <person name="Gilroy R."/>
        </authorList>
    </citation>
    <scope>NUCLEOTIDE SEQUENCE</scope>
    <source>
        <strain evidence="3">B5-657</strain>
    </source>
</reference>
<comment type="caution">
    <text evidence="3">The sequence shown here is derived from an EMBL/GenBank/DDBJ whole genome shotgun (WGS) entry which is preliminary data.</text>
</comment>
<dbReference type="Pfam" id="PF00005">
    <property type="entry name" value="ABC_tran"/>
    <property type="match status" value="1"/>
</dbReference>